<dbReference type="AlphaFoldDB" id="A0A0D1WU71"/>
<evidence type="ECO:0000313" key="3">
    <source>
        <dbReference type="Proteomes" id="UP000053599"/>
    </source>
</evidence>
<feature type="compositionally biased region" description="Polar residues" evidence="1">
    <location>
        <begin position="104"/>
        <end position="120"/>
    </location>
</feature>
<protein>
    <submittedName>
        <fullName evidence="2">Uncharacterized protein</fullName>
    </submittedName>
</protein>
<evidence type="ECO:0000313" key="2">
    <source>
        <dbReference type="EMBL" id="KIV78701.1"/>
    </source>
</evidence>
<feature type="region of interest" description="Disordered" evidence="1">
    <location>
        <begin position="92"/>
        <end position="120"/>
    </location>
</feature>
<proteinExistence type="predicted"/>
<name>A0A0D1WU71_9EURO</name>
<reference evidence="2 3" key="1">
    <citation type="submission" date="2015-01" db="EMBL/GenBank/DDBJ databases">
        <title>The Genome Sequence of Exophiala sideris CBS121828.</title>
        <authorList>
            <consortium name="The Broad Institute Genomics Platform"/>
            <person name="Cuomo C."/>
            <person name="de Hoog S."/>
            <person name="Gorbushina A."/>
            <person name="Stielow B."/>
            <person name="Teixiera M."/>
            <person name="Abouelleil A."/>
            <person name="Chapman S.B."/>
            <person name="Priest M."/>
            <person name="Young S.K."/>
            <person name="Wortman J."/>
            <person name="Nusbaum C."/>
            <person name="Birren B."/>
        </authorList>
    </citation>
    <scope>NUCLEOTIDE SEQUENCE [LARGE SCALE GENOMIC DNA]</scope>
    <source>
        <strain evidence="2 3">CBS 121828</strain>
    </source>
</reference>
<organism evidence="2 3">
    <name type="scientific">Exophiala sideris</name>
    <dbReference type="NCBI Taxonomy" id="1016849"/>
    <lineage>
        <taxon>Eukaryota</taxon>
        <taxon>Fungi</taxon>
        <taxon>Dikarya</taxon>
        <taxon>Ascomycota</taxon>
        <taxon>Pezizomycotina</taxon>
        <taxon>Eurotiomycetes</taxon>
        <taxon>Chaetothyriomycetidae</taxon>
        <taxon>Chaetothyriales</taxon>
        <taxon>Herpotrichiellaceae</taxon>
        <taxon>Exophiala</taxon>
    </lineage>
</organism>
<dbReference type="HOGENOM" id="CLU_2049728_0_0_1"/>
<gene>
    <name evidence="2" type="ORF">PV11_06322</name>
</gene>
<dbReference type="Proteomes" id="UP000053599">
    <property type="component" value="Unassembled WGS sequence"/>
</dbReference>
<sequence length="120" mass="13723">MLPMLRRKLKAAPPTTPITILTISQLSMLPARLSPIQSDACCSTPKQPMTQVNWPWIWLSISRQSPRYPGRREVWPGDDDWWLQWPPTTHLEFEEQEKRGPSGMRTSTSAPNTANAPLCR</sequence>
<evidence type="ECO:0000256" key="1">
    <source>
        <dbReference type="SAM" id="MobiDB-lite"/>
    </source>
</evidence>
<dbReference type="EMBL" id="KN846953">
    <property type="protein sequence ID" value="KIV78701.1"/>
    <property type="molecule type" value="Genomic_DNA"/>
</dbReference>
<accession>A0A0D1WU71</accession>